<dbReference type="SUPFAM" id="SSF53927">
    <property type="entry name" value="Cytidine deaminase-like"/>
    <property type="match status" value="1"/>
</dbReference>
<protein>
    <recommendedName>
        <fullName evidence="9">dCMP deaminase</fullName>
        <ecNumber evidence="8">3.5.4.12</ecNumber>
    </recommendedName>
    <alternativeName>
        <fullName evidence="9">dCMP deaminase</fullName>
    </alternativeName>
</protein>
<dbReference type="EMBL" id="LHPG02000012">
    <property type="protein sequence ID" value="PRW45006.1"/>
    <property type="molecule type" value="Genomic_DNA"/>
</dbReference>
<dbReference type="Gene3D" id="3.40.140.10">
    <property type="entry name" value="Cytidine Deaminase, domain 2"/>
    <property type="match status" value="1"/>
</dbReference>
<dbReference type="InterPro" id="IPR035105">
    <property type="entry name" value="Deoxycytidylate_deaminase_dom"/>
</dbReference>
<dbReference type="InterPro" id="IPR015517">
    <property type="entry name" value="dCMP_deaminase-rel"/>
</dbReference>
<dbReference type="OrthoDB" id="513474at2759"/>
<dbReference type="FunFam" id="3.40.140.10:FF:000021">
    <property type="entry name" value="Deoxycytidylate deaminase"/>
    <property type="match status" value="1"/>
</dbReference>
<dbReference type="NCBIfam" id="TIGR00756">
    <property type="entry name" value="PPR"/>
    <property type="match status" value="1"/>
</dbReference>
<sequence length="1201" mass="127596">MAAARSKLLQAGLQLCRLGKSIDGLPRQLGGLAGALGTPGAQQAAGLQRCFSSEPDAQVQDAAAGLSKAAPRDSGASSGTRLARHLRNSKLFVPIAWENQGAAEADHPLVKELHALVNANNAEGARRSFEEALAPLEAQLAQGETPDAADVPPPFAWKLYFISLAACNAHPFRLNGRLLLMQRLGVPPQAACFVTTLKCMAKQGLGWQAYTTLREMKDLGLEPTLRSYLFTINATLRQRPPELGYAHKLLVEVEERGVVQYGSHRVQMGKYLLQAAREFARYRRFHHAFHALDQLEALGLRVPAFVLADITQLATVAEDPEHLMECVRRLEQATQTYHPAADAEPVTRPLKVEEGLLLNVLQVAANKGHVPLAEASWQVLERSVALHNTPGPSLLRYSKGPEAQQPEAAGEAADGAPVALGAEGDALESEVVLASDEEEAAAEAARQQAAADSRQLEAASEQLEASDSAAAERADSADNYELLQRAARRGVHAPHAWTAESSAAEVASMAAEQRGVRKPSPLSYLALIHTYAKAQQDEAMLQAVHKLLEDLPEQQEEAAYHSPSCIHLCFDSSIHLDLPEQQEEAAYHAALHMAVDSLARSVPACDAAFDLLETWAAEGLPVFVQQLNLVVAAYSQIGDLKRAFGMVDAYPRLGVEADADTYNALMEGCLASGRVSTAMDVHGTMKGAGQEGNERTYELLVEAGIVSGDVDAMMTALQDLEAAGYSPSPRLLERCVSRAERAGDRDALHQLLKQLFDQDYRIVGVDAKARRWEVEGGMPALTGTSHFVSREEVGFALRKDKAIATRQQAMASESTTSRLALVALTSAAAGSLLTYATLRRRKSGAPQQQQPAAEGGAALAQSEELQRQDPQDPSPRKGYLSWDDYFMAVAFLSAQRSKDPNKQVGACIVDANNVICGIGYNGFPRGCADSQLPWAKRAASGDPLDTKYPYVCHAEMNALLNKNGASVAGARVYVTMFPCNECAKLMIQAGIKEVVYHEAKGEARRSDSPITGGNFNRDQQYAASQRLLALAGVRLRQHLFRQPVLLRLTNDAQRPATVLRVEAAPFTLPAAGSGNTGGGSAGGGGKGRAGKAAAAAAAPAPVAPALAAVLENGSHAGTADSAEEAPAVDAVVQATSKGSGAAAGGASAPAGGQRRRGRRHPTARKQQQGEQGQGAQQQVGEAAAPPQQAETSAAPTASAVQ</sequence>
<feature type="region of interest" description="Disordered" evidence="11">
    <location>
        <begin position="390"/>
        <end position="413"/>
    </location>
</feature>
<feature type="compositionally biased region" description="Low complexity" evidence="11">
    <location>
        <begin position="844"/>
        <end position="863"/>
    </location>
</feature>
<dbReference type="InterPro" id="IPR002885">
    <property type="entry name" value="PPR_rpt"/>
</dbReference>
<evidence type="ECO:0000256" key="3">
    <source>
        <dbReference type="ARBA" id="ARBA00022723"/>
    </source>
</evidence>
<dbReference type="InterPro" id="IPR002125">
    <property type="entry name" value="CMP_dCMP_dom"/>
</dbReference>
<dbReference type="Pfam" id="PF01535">
    <property type="entry name" value="PPR"/>
    <property type="match status" value="1"/>
</dbReference>
<dbReference type="PANTHER" id="PTHR11086:SF18">
    <property type="entry name" value="DEOXYCYTIDYLATE DEAMINASE"/>
    <property type="match status" value="1"/>
</dbReference>
<comment type="caution">
    <text evidence="13">The sequence shown here is derived from an EMBL/GenBank/DDBJ whole genome shotgun (WGS) entry which is preliminary data.</text>
</comment>
<organism evidence="13 14">
    <name type="scientific">Chlorella sorokiniana</name>
    <name type="common">Freshwater green alga</name>
    <dbReference type="NCBI Taxonomy" id="3076"/>
    <lineage>
        <taxon>Eukaryota</taxon>
        <taxon>Viridiplantae</taxon>
        <taxon>Chlorophyta</taxon>
        <taxon>core chlorophytes</taxon>
        <taxon>Trebouxiophyceae</taxon>
        <taxon>Chlorellales</taxon>
        <taxon>Chlorellaceae</taxon>
        <taxon>Chlorella clade</taxon>
        <taxon>Chlorella</taxon>
    </lineage>
</organism>
<dbReference type="InterPro" id="IPR016192">
    <property type="entry name" value="APOBEC/CMP_deaminase_Zn-bd"/>
</dbReference>
<evidence type="ECO:0000256" key="5">
    <source>
        <dbReference type="ARBA" id="ARBA00022737"/>
    </source>
</evidence>
<dbReference type="GO" id="GO:0005737">
    <property type="term" value="C:cytoplasm"/>
    <property type="evidence" value="ECO:0007669"/>
    <property type="project" value="TreeGrafter"/>
</dbReference>
<keyword evidence="5" id="KW-0677">Repeat</keyword>
<dbReference type="CDD" id="cd01286">
    <property type="entry name" value="deoxycytidylate_deaminase"/>
    <property type="match status" value="1"/>
</dbReference>
<dbReference type="PROSITE" id="PS51747">
    <property type="entry name" value="CYT_DCMP_DEAMINASES_2"/>
    <property type="match status" value="1"/>
</dbReference>
<feature type="region of interest" description="Disordered" evidence="11">
    <location>
        <begin position="61"/>
        <end position="80"/>
    </location>
</feature>
<feature type="region of interest" description="Disordered" evidence="11">
    <location>
        <begin position="1069"/>
        <end position="1089"/>
    </location>
</feature>
<dbReference type="Gene3D" id="1.25.40.10">
    <property type="entry name" value="Tetratricopeptide repeat domain"/>
    <property type="match status" value="2"/>
</dbReference>
<keyword evidence="6" id="KW-0378">Hydrolase</keyword>
<evidence type="ECO:0000313" key="13">
    <source>
        <dbReference type="EMBL" id="PRW45006.1"/>
    </source>
</evidence>
<accession>A0A2P6TL82</accession>
<evidence type="ECO:0000256" key="11">
    <source>
        <dbReference type="SAM" id="MobiDB-lite"/>
    </source>
</evidence>
<evidence type="ECO:0000256" key="8">
    <source>
        <dbReference type="ARBA" id="ARBA00038938"/>
    </source>
</evidence>
<evidence type="ECO:0000256" key="6">
    <source>
        <dbReference type="ARBA" id="ARBA00022801"/>
    </source>
</evidence>
<keyword evidence="14" id="KW-1185">Reference proteome</keyword>
<gene>
    <name evidence="13" type="ORF">C2E21_6336</name>
</gene>
<dbReference type="STRING" id="3076.A0A2P6TL82"/>
<feature type="compositionally biased region" description="Low complexity" evidence="11">
    <location>
        <begin position="400"/>
        <end position="413"/>
    </location>
</feature>
<dbReference type="InterPro" id="IPR016193">
    <property type="entry name" value="Cytidine_deaminase-like"/>
</dbReference>
<dbReference type="PANTHER" id="PTHR11086">
    <property type="entry name" value="DEOXYCYTIDYLATE DEAMINASE-RELATED"/>
    <property type="match status" value="1"/>
</dbReference>
<dbReference type="GO" id="GO:0009165">
    <property type="term" value="P:nucleotide biosynthetic process"/>
    <property type="evidence" value="ECO:0007669"/>
    <property type="project" value="UniProtKB-KW"/>
</dbReference>
<dbReference type="GO" id="GO:0008270">
    <property type="term" value="F:zinc ion binding"/>
    <property type="evidence" value="ECO:0007669"/>
    <property type="project" value="InterPro"/>
</dbReference>
<feature type="region of interest" description="Disordered" evidence="11">
    <location>
        <begin position="1136"/>
        <end position="1201"/>
    </location>
</feature>
<reference evidence="13 14" key="1">
    <citation type="journal article" date="2018" name="Plant J.">
        <title>Genome sequences of Chlorella sorokiniana UTEX 1602 and Micractinium conductrix SAG 241.80: implications to maltose excretion by a green alga.</title>
        <authorList>
            <person name="Arriola M.B."/>
            <person name="Velmurugan N."/>
            <person name="Zhang Y."/>
            <person name="Plunkett M.H."/>
            <person name="Hondzo H."/>
            <person name="Barney B.M."/>
        </authorList>
    </citation>
    <scope>NUCLEOTIDE SEQUENCE [LARGE SCALE GENOMIC DNA]</scope>
    <source>
        <strain evidence="14">UTEX 1602</strain>
    </source>
</reference>
<evidence type="ECO:0000256" key="10">
    <source>
        <dbReference type="PROSITE-ProRule" id="PRU00708"/>
    </source>
</evidence>
<evidence type="ECO:0000313" key="14">
    <source>
        <dbReference type="Proteomes" id="UP000239899"/>
    </source>
</evidence>
<comment type="similarity">
    <text evidence="2">Belongs to the cytidine and deoxycytidylate deaminase family.</text>
</comment>
<comment type="cofactor">
    <cofactor evidence="1">
        <name>Zn(2+)</name>
        <dbReference type="ChEBI" id="CHEBI:29105"/>
    </cofactor>
</comment>
<dbReference type="Pfam" id="PF00383">
    <property type="entry name" value="dCMP_cyt_deam_1"/>
    <property type="match status" value="1"/>
</dbReference>
<dbReference type="AlphaFoldDB" id="A0A2P6TL82"/>
<feature type="compositionally biased region" description="Gly residues" evidence="11">
    <location>
        <begin position="1074"/>
        <end position="1087"/>
    </location>
</feature>
<evidence type="ECO:0000256" key="4">
    <source>
        <dbReference type="ARBA" id="ARBA00022727"/>
    </source>
</evidence>
<evidence type="ECO:0000259" key="12">
    <source>
        <dbReference type="PROSITE" id="PS51747"/>
    </source>
</evidence>
<feature type="repeat" description="PPR" evidence="10">
    <location>
        <begin position="658"/>
        <end position="692"/>
    </location>
</feature>
<feature type="domain" description="CMP/dCMP-type deaminase" evidence="12">
    <location>
        <begin position="881"/>
        <end position="1007"/>
    </location>
</feature>
<dbReference type="InterPro" id="IPR011990">
    <property type="entry name" value="TPR-like_helical_dom_sf"/>
</dbReference>
<dbReference type="Proteomes" id="UP000239899">
    <property type="component" value="Unassembled WGS sequence"/>
</dbReference>
<dbReference type="PROSITE" id="PS51375">
    <property type="entry name" value="PPR"/>
    <property type="match status" value="1"/>
</dbReference>
<dbReference type="PROSITE" id="PS00903">
    <property type="entry name" value="CYT_DCMP_DEAMINASES_1"/>
    <property type="match status" value="1"/>
</dbReference>
<name>A0A2P6TL82_CHLSO</name>
<keyword evidence="4" id="KW-0545">Nucleotide biosynthesis</keyword>
<evidence type="ECO:0000256" key="7">
    <source>
        <dbReference type="ARBA" id="ARBA00022833"/>
    </source>
</evidence>
<keyword evidence="7" id="KW-0862">Zinc</keyword>
<keyword evidence="3" id="KW-0479">Metal-binding</keyword>
<feature type="compositionally biased region" description="Basic residues" evidence="11">
    <location>
        <begin position="1153"/>
        <end position="1163"/>
    </location>
</feature>
<feature type="compositionally biased region" description="Low complexity" evidence="11">
    <location>
        <begin position="1164"/>
        <end position="1201"/>
    </location>
</feature>
<feature type="region of interest" description="Disordered" evidence="11">
    <location>
        <begin position="841"/>
        <end position="876"/>
    </location>
</feature>
<evidence type="ECO:0000256" key="1">
    <source>
        <dbReference type="ARBA" id="ARBA00001947"/>
    </source>
</evidence>
<evidence type="ECO:0000256" key="9">
    <source>
        <dbReference type="ARBA" id="ARBA00041763"/>
    </source>
</evidence>
<dbReference type="GO" id="GO:0004132">
    <property type="term" value="F:dCMP deaminase activity"/>
    <property type="evidence" value="ECO:0007669"/>
    <property type="project" value="UniProtKB-EC"/>
</dbReference>
<proteinExistence type="inferred from homology"/>
<feature type="compositionally biased region" description="Low complexity" evidence="11">
    <location>
        <begin position="1136"/>
        <end position="1152"/>
    </location>
</feature>
<evidence type="ECO:0000256" key="2">
    <source>
        <dbReference type="ARBA" id="ARBA00006576"/>
    </source>
</evidence>
<dbReference type="EC" id="3.5.4.12" evidence="8"/>